<keyword evidence="1" id="KW-0805">Transcription regulation</keyword>
<evidence type="ECO:0000256" key="3">
    <source>
        <dbReference type="ARBA" id="ARBA00023163"/>
    </source>
</evidence>
<feature type="domain" description="HTH tetR-type" evidence="5">
    <location>
        <begin position="1"/>
        <end position="60"/>
    </location>
</feature>
<name>A0A8J6T915_9DELT</name>
<dbReference type="Gene3D" id="1.10.10.60">
    <property type="entry name" value="Homeodomain-like"/>
    <property type="match status" value="1"/>
</dbReference>
<dbReference type="GO" id="GO:0003700">
    <property type="term" value="F:DNA-binding transcription factor activity"/>
    <property type="evidence" value="ECO:0007669"/>
    <property type="project" value="TreeGrafter"/>
</dbReference>
<feature type="DNA-binding region" description="H-T-H motif" evidence="4">
    <location>
        <begin position="23"/>
        <end position="42"/>
    </location>
</feature>
<dbReference type="PRINTS" id="PR00455">
    <property type="entry name" value="HTHTETR"/>
</dbReference>
<dbReference type="InterPro" id="IPR009057">
    <property type="entry name" value="Homeodomain-like_sf"/>
</dbReference>
<evidence type="ECO:0000313" key="7">
    <source>
        <dbReference type="Proteomes" id="UP000650524"/>
    </source>
</evidence>
<feature type="non-terminal residue" evidence="6">
    <location>
        <position position="189"/>
    </location>
</feature>
<dbReference type="SUPFAM" id="SSF46689">
    <property type="entry name" value="Homeodomain-like"/>
    <property type="match status" value="1"/>
</dbReference>
<evidence type="ECO:0000259" key="5">
    <source>
        <dbReference type="PROSITE" id="PS50977"/>
    </source>
</evidence>
<sequence length="189" mass="21600">MRRRQIMDAAKKVFASKGFGGATMENIAEEAEFSPATLYLYFKNKDELFASLNLRMLRDLIAKMDEVRDQKNLSPEKRIMALEKALYEVYLSDPLNVVNVLRFQSKGRLRHLSPELSSEIRGCTKQYIKAIADLFEEGVREGVFLDCHPVAFAEIIWSVFTGLVLYEDTKKGLNEGKDQLEPTLIMALE</sequence>
<gene>
    <name evidence="6" type="ORF">H8E19_11995</name>
</gene>
<evidence type="ECO:0000313" key="6">
    <source>
        <dbReference type="EMBL" id="MBC8178118.1"/>
    </source>
</evidence>
<dbReference type="SUPFAM" id="SSF48498">
    <property type="entry name" value="Tetracyclin repressor-like, C-terminal domain"/>
    <property type="match status" value="1"/>
</dbReference>
<accession>A0A8J6T915</accession>
<protein>
    <submittedName>
        <fullName evidence="6">TetR/AcrR family transcriptional regulator</fullName>
    </submittedName>
</protein>
<dbReference type="PANTHER" id="PTHR30055:SF234">
    <property type="entry name" value="HTH-TYPE TRANSCRIPTIONAL REGULATOR BETI"/>
    <property type="match status" value="1"/>
</dbReference>
<dbReference type="InterPro" id="IPR036271">
    <property type="entry name" value="Tet_transcr_reg_TetR-rel_C_sf"/>
</dbReference>
<evidence type="ECO:0000256" key="1">
    <source>
        <dbReference type="ARBA" id="ARBA00023015"/>
    </source>
</evidence>
<dbReference type="GO" id="GO:0000976">
    <property type="term" value="F:transcription cis-regulatory region binding"/>
    <property type="evidence" value="ECO:0007669"/>
    <property type="project" value="TreeGrafter"/>
</dbReference>
<organism evidence="6 7">
    <name type="scientific">Candidatus Desulfacyla euxinica</name>
    <dbReference type="NCBI Taxonomy" id="2841693"/>
    <lineage>
        <taxon>Bacteria</taxon>
        <taxon>Deltaproteobacteria</taxon>
        <taxon>Candidatus Desulfacyla</taxon>
    </lineage>
</organism>
<dbReference type="Pfam" id="PF00440">
    <property type="entry name" value="TetR_N"/>
    <property type="match status" value="1"/>
</dbReference>
<dbReference type="InterPro" id="IPR050109">
    <property type="entry name" value="HTH-type_TetR-like_transc_reg"/>
</dbReference>
<evidence type="ECO:0000256" key="4">
    <source>
        <dbReference type="PROSITE-ProRule" id="PRU00335"/>
    </source>
</evidence>
<proteinExistence type="predicted"/>
<keyword evidence="3" id="KW-0804">Transcription</keyword>
<comment type="caution">
    <text evidence="6">The sequence shown here is derived from an EMBL/GenBank/DDBJ whole genome shotgun (WGS) entry which is preliminary data.</text>
</comment>
<dbReference type="AlphaFoldDB" id="A0A8J6T915"/>
<evidence type="ECO:0000256" key="2">
    <source>
        <dbReference type="ARBA" id="ARBA00023125"/>
    </source>
</evidence>
<dbReference type="EMBL" id="JACNJD010000256">
    <property type="protein sequence ID" value="MBC8178118.1"/>
    <property type="molecule type" value="Genomic_DNA"/>
</dbReference>
<dbReference type="Proteomes" id="UP000650524">
    <property type="component" value="Unassembled WGS sequence"/>
</dbReference>
<dbReference type="InterPro" id="IPR001647">
    <property type="entry name" value="HTH_TetR"/>
</dbReference>
<dbReference type="PANTHER" id="PTHR30055">
    <property type="entry name" value="HTH-TYPE TRANSCRIPTIONAL REGULATOR RUTR"/>
    <property type="match status" value="1"/>
</dbReference>
<keyword evidence="2 4" id="KW-0238">DNA-binding</keyword>
<reference evidence="6 7" key="1">
    <citation type="submission" date="2020-08" db="EMBL/GenBank/DDBJ databases">
        <title>Bridging the membrane lipid divide: bacteria of the FCB group superphylum have the potential to synthesize archaeal ether lipids.</title>
        <authorList>
            <person name="Villanueva L."/>
            <person name="Von Meijenfeldt F.A.B."/>
            <person name="Westbye A.B."/>
            <person name="Yadav S."/>
            <person name="Hopmans E.C."/>
            <person name="Dutilh B.E."/>
            <person name="Sinninghe Damste J.S."/>
        </authorList>
    </citation>
    <scope>NUCLEOTIDE SEQUENCE [LARGE SCALE GENOMIC DNA]</scope>
    <source>
        <strain evidence="6">NIOZ-UU27</strain>
    </source>
</reference>
<dbReference type="Gene3D" id="1.10.357.10">
    <property type="entry name" value="Tetracycline Repressor, domain 2"/>
    <property type="match status" value="1"/>
</dbReference>
<dbReference type="PROSITE" id="PS50977">
    <property type="entry name" value="HTH_TETR_2"/>
    <property type="match status" value="1"/>
</dbReference>